<evidence type="ECO:0000256" key="1">
    <source>
        <dbReference type="ARBA" id="ARBA00009437"/>
    </source>
</evidence>
<keyword evidence="2" id="KW-0536">Nodulation</keyword>
<gene>
    <name evidence="7" type="ORF">C5L14_24605</name>
</gene>
<keyword evidence="8" id="KW-1185">Reference proteome</keyword>
<dbReference type="OrthoDB" id="8455878at2"/>
<evidence type="ECO:0000256" key="4">
    <source>
        <dbReference type="ARBA" id="ARBA00023125"/>
    </source>
</evidence>
<dbReference type="Pfam" id="PF03466">
    <property type="entry name" value="LysR_substrate"/>
    <property type="match status" value="1"/>
</dbReference>
<sequence>MILPDLNLLIALDVLLTEGSVAAAAKKMNLSPPAMSRTLGRIRDLLGDPVLVRSGRGLTPTVRVEALRERLRAVAEDAQAIIRTERRLDLARLERTFTIHANDGFVETFGAALIARVMEVAPGVRLRFAQKPEGDDMALRAGRADLETGATSRPLPELRVQALFKDRFVGAVRVGHPLLEGRMTPKRFAAFGHISASRRGLDHGPIDDELAAKGLRRRVAAVVPGFSAALALARDSDLVASVPEKETSRDRYGLAMFPLPVSTATITVSQFWHPRLDADPAHRWLRSCVKDICR</sequence>
<dbReference type="Proteomes" id="UP000237682">
    <property type="component" value="Unassembled WGS sequence"/>
</dbReference>
<evidence type="ECO:0000259" key="6">
    <source>
        <dbReference type="PROSITE" id="PS50931"/>
    </source>
</evidence>
<dbReference type="EMBL" id="PUEJ01000011">
    <property type="protein sequence ID" value="PRH84734.1"/>
    <property type="molecule type" value="Genomic_DNA"/>
</dbReference>
<dbReference type="InterPro" id="IPR050389">
    <property type="entry name" value="LysR-type_TF"/>
</dbReference>
<dbReference type="RefSeq" id="WP_105864724.1">
    <property type="nucleotide sequence ID" value="NZ_PUEJ01000011.1"/>
</dbReference>
<protein>
    <submittedName>
        <fullName evidence="7">LysR family transcriptional regulator</fullName>
    </submittedName>
</protein>
<feature type="domain" description="HTH lysR-type" evidence="6">
    <location>
        <begin position="4"/>
        <end position="61"/>
    </location>
</feature>
<dbReference type="PANTHER" id="PTHR30118:SF15">
    <property type="entry name" value="TRANSCRIPTIONAL REGULATORY PROTEIN"/>
    <property type="match status" value="1"/>
</dbReference>
<comment type="similarity">
    <text evidence="1">Belongs to the LysR transcriptional regulatory family.</text>
</comment>
<evidence type="ECO:0000313" key="7">
    <source>
        <dbReference type="EMBL" id="PRH84734.1"/>
    </source>
</evidence>
<organism evidence="7 8">
    <name type="scientific">Labrys okinawensis</name>
    <dbReference type="NCBI Taxonomy" id="346911"/>
    <lineage>
        <taxon>Bacteria</taxon>
        <taxon>Pseudomonadati</taxon>
        <taxon>Pseudomonadota</taxon>
        <taxon>Alphaproteobacteria</taxon>
        <taxon>Hyphomicrobiales</taxon>
        <taxon>Xanthobacteraceae</taxon>
        <taxon>Labrys</taxon>
    </lineage>
</organism>
<dbReference type="PROSITE" id="PS50931">
    <property type="entry name" value="HTH_LYSR"/>
    <property type="match status" value="1"/>
</dbReference>
<dbReference type="PANTHER" id="PTHR30118">
    <property type="entry name" value="HTH-TYPE TRANSCRIPTIONAL REGULATOR LEUO-RELATED"/>
    <property type="match status" value="1"/>
</dbReference>
<keyword evidence="5" id="KW-0804">Transcription</keyword>
<reference evidence="7 8" key="1">
    <citation type="submission" date="2018-02" db="EMBL/GenBank/DDBJ databases">
        <title>Whole genome sequencing of endophytic bacterium.</title>
        <authorList>
            <person name="Eedara R."/>
            <person name="Podile A.R."/>
        </authorList>
    </citation>
    <scope>NUCLEOTIDE SEQUENCE [LARGE SCALE GENOMIC DNA]</scope>
    <source>
        <strain evidence="7 8">RP1T</strain>
    </source>
</reference>
<comment type="caution">
    <text evidence="7">The sequence shown here is derived from an EMBL/GenBank/DDBJ whole genome shotgun (WGS) entry which is preliminary data.</text>
</comment>
<evidence type="ECO:0000256" key="5">
    <source>
        <dbReference type="ARBA" id="ARBA00023163"/>
    </source>
</evidence>
<dbReference type="GO" id="GO:0003677">
    <property type="term" value="F:DNA binding"/>
    <property type="evidence" value="ECO:0007669"/>
    <property type="project" value="UniProtKB-KW"/>
</dbReference>
<proteinExistence type="inferred from homology"/>
<evidence type="ECO:0000256" key="2">
    <source>
        <dbReference type="ARBA" id="ARBA00022458"/>
    </source>
</evidence>
<dbReference type="AlphaFoldDB" id="A0A2S9Q623"/>
<evidence type="ECO:0000313" key="8">
    <source>
        <dbReference type="Proteomes" id="UP000237682"/>
    </source>
</evidence>
<evidence type="ECO:0000256" key="3">
    <source>
        <dbReference type="ARBA" id="ARBA00023015"/>
    </source>
</evidence>
<keyword evidence="4" id="KW-0238">DNA-binding</keyword>
<keyword evidence="3" id="KW-0805">Transcription regulation</keyword>
<name>A0A2S9Q623_9HYPH</name>
<dbReference type="InterPro" id="IPR000847">
    <property type="entry name" value="LysR_HTH_N"/>
</dbReference>
<dbReference type="Gene3D" id="3.40.190.10">
    <property type="entry name" value="Periplasmic binding protein-like II"/>
    <property type="match status" value="2"/>
</dbReference>
<dbReference type="CDD" id="cd08460">
    <property type="entry name" value="PBP2_DntR_like_1"/>
    <property type="match status" value="1"/>
</dbReference>
<dbReference type="SUPFAM" id="SSF46785">
    <property type="entry name" value="Winged helix' DNA-binding domain"/>
    <property type="match status" value="1"/>
</dbReference>
<accession>A0A2S9Q623</accession>
<dbReference type="InterPro" id="IPR036388">
    <property type="entry name" value="WH-like_DNA-bd_sf"/>
</dbReference>
<dbReference type="Gene3D" id="1.10.10.10">
    <property type="entry name" value="Winged helix-like DNA-binding domain superfamily/Winged helix DNA-binding domain"/>
    <property type="match status" value="1"/>
</dbReference>
<dbReference type="GO" id="GO:0003700">
    <property type="term" value="F:DNA-binding transcription factor activity"/>
    <property type="evidence" value="ECO:0007669"/>
    <property type="project" value="InterPro"/>
</dbReference>
<dbReference type="InterPro" id="IPR036390">
    <property type="entry name" value="WH_DNA-bd_sf"/>
</dbReference>
<dbReference type="Pfam" id="PF00126">
    <property type="entry name" value="HTH_1"/>
    <property type="match status" value="1"/>
</dbReference>
<dbReference type="InterPro" id="IPR005119">
    <property type="entry name" value="LysR_subst-bd"/>
</dbReference>
<dbReference type="SUPFAM" id="SSF53850">
    <property type="entry name" value="Periplasmic binding protein-like II"/>
    <property type="match status" value="1"/>
</dbReference>